<comment type="similarity">
    <text evidence="1 5">Belongs to the bacterial ribosomal protein bL34 family.</text>
</comment>
<feature type="region of interest" description="Disordered" evidence="6">
    <location>
        <begin position="1"/>
        <end position="50"/>
    </location>
</feature>
<reference evidence="7 8" key="1">
    <citation type="submission" date="2016-10" db="EMBL/GenBank/DDBJ databases">
        <authorList>
            <person name="de Groot N.N."/>
        </authorList>
    </citation>
    <scope>NUCLEOTIDE SEQUENCE [LARGE SCALE GENOMIC DNA]</scope>
    <source>
        <strain evidence="7 8">DSM 7343</strain>
    </source>
</reference>
<sequence length="50" mass="5955">MSKRTFQPSRIKRKRTHGFRKKMQTKSGRNTINNRRARGRKSLTVSIPQK</sequence>
<dbReference type="GO" id="GO:0003735">
    <property type="term" value="F:structural constituent of ribosome"/>
    <property type="evidence" value="ECO:0007669"/>
    <property type="project" value="InterPro"/>
</dbReference>
<evidence type="ECO:0000313" key="8">
    <source>
        <dbReference type="Proteomes" id="UP000199409"/>
    </source>
</evidence>
<dbReference type="PANTHER" id="PTHR14503">
    <property type="entry name" value="MITOCHONDRIAL RIBOSOMAL PROTEIN 34 FAMILY MEMBER"/>
    <property type="match status" value="1"/>
</dbReference>
<dbReference type="HAMAP" id="MF_00391">
    <property type="entry name" value="Ribosomal_bL34"/>
    <property type="match status" value="1"/>
</dbReference>
<dbReference type="STRING" id="37625.SAMN05660420_01871"/>
<dbReference type="GO" id="GO:0005840">
    <property type="term" value="C:ribosome"/>
    <property type="evidence" value="ECO:0007669"/>
    <property type="project" value="UniProtKB-KW"/>
</dbReference>
<gene>
    <name evidence="5" type="primary">rpmH</name>
    <name evidence="7" type="ORF">SAMN05660420_01871</name>
</gene>
<evidence type="ECO:0000313" key="7">
    <source>
        <dbReference type="EMBL" id="SEA36160.1"/>
    </source>
</evidence>
<proteinExistence type="inferred from homology"/>
<dbReference type="Gene3D" id="1.10.287.3980">
    <property type="match status" value="1"/>
</dbReference>
<dbReference type="Pfam" id="PF00468">
    <property type="entry name" value="Ribosomal_L34"/>
    <property type="match status" value="1"/>
</dbReference>
<dbReference type="GO" id="GO:0006412">
    <property type="term" value="P:translation"/>
    <property type="evidence" value="ECO:0007669"/>
    <property type="project" value="UniProtKB-UniRule"/>
</dbReference>
<keyword evidence="3 5" id="KW-0687">Ribonucleoprotein</keyword>
<accession>A0A1H4AJR6</accession>
<evidence type="ECO:0000256" key="2">
    <source>
        <dbReference type="ARBA" id="ARBA00022980"/>
    </source>
</evidence>
<evidence type="ECO:0000256" key="4">
    <source>
        <dbReference type="ARBA" id="ARBA00035177"/>
    </source>
</evidence>
<evidence type="ECO:0000256" key="5">
    <source>
        <dbReference type="HAMAP-Rule" id="MF_00391"/>
    </source>
</evidence>
<keyword evidence="8" id="KW-1185">Reference proteome</keyword>
<name>A0A1H4AJR6_9BACT</name>
<organism evidence="7 8">
    <name type="scientific">Desulfuromusa kysingii</name>
    <dbReference type="NCBI Taxonomy" id="37625"/>
    <lineage>
        <taxon>Bacteria</taxon>
        <taxon>Pseudomonadati</taxon>
        <taxon>Thermodesulfobacteriota</taxon>
        <taxon>Desulfuromonadia</taxon>
        <taxon>Desulfuromonadales</taxon>
        <taxon>Geopsychrobacteraceae</taxon>
        <taxon>Desulfuromusa</taxon>
    </lineage>
</organism>
<feature type="compositionally biased region" description="Polar residues" evidence="6">
    <location>
        <begin position="25"/>
        <end position="34"/>
    </location>
</feature>
<dbReference type="GO" id="GO:1990904">
    <property type="term" value="C:ribonucleoprotein complex"/>
    <property type="evidence" value="ECO:0007669"/>
    <property type="project" value="UniProtKB-KW"/>
</dbReference>
<evidence type="ECO:0000256" key="3">
    <source>
        <dbReference type="ARBA" id="ARBA00023274"/>
    </source>
</evidence>
<evidence type="ECO:0000256" key="1">
    <source>
        <dbReference type="ARBA" id="ARBA00010111"/>
    </source>
</evidence>
<dbReference type="NCBIfam" id="TIGR01030">
    <property type="entry name" value="rpmH_bact"/>
    <property type="match status" value="1"/>
</dbReference>
<protein>
    <recommendedName>
        <fullName evidence="4 5">Large ribosomal subunit protein bL34</fullName>
    </recommendedName>
</protein>
<dbReference type="FunFam" id="1.10.287.3980:FF:000001">
    <property type="entry name" value="Mitochondrial ribosomal protein L34"/>
    <property type="match status" value="1"/>
</dbReference>
<evidence type="ECO:0000256" key="6">
    <source>
        <dbReference type="SAM" id="MobiDB-lite"/>
    </source>
</evidence>
<dbReference type="EMBL" id="FNQN01000005">
    <property type="protein sequence ID" value="SEA36160.1"/>
    <property type="molecule type" value="Genomic_DNA"/>
</dbReference>
<keyword evidence="2 5" id="KW-0689">Ribosomal protein</keyword>
<dbReference type="OrthoDB" id="9804164at2"/>
<dbReference type="PANTHER" id="PTHR14503:SF4">
    <property type="entry name" value="LARGE RIBOSOMAL SUBUNIT PROTEIN BL34M"/>
    <property type="match status" value="1"/>
</dbReference>
<dbReference type="AlphaFoldDB" id="A0A1H4AJR6"/>
<dbReference type="Proteomes" id="UP000199409">
    <property type="component" value="Unassembled WGS sequence"/>
</dbReference>
<feature type="compositionally biased region" description="Basic residues" evidence="6">
    <location>
        <begin position="10"/>
        <end position="24"/>
    </location>
</feature>
<dbReference type="RefSeq" id="WP_092347259.1">
    <property type="nucleotide sequence ID" value="NZ_FNQN01000005.1"/>
</dbReference>
<dbReference type="InterPro" id="IPR000271">
    <property type="entry name" value="Ribosomal_bL34"/>
</dbReference>